<dbReference type="InterPro" id="IPR006801">
    <property type="entry name" value="ApoA-II"/>
</dbReference>
<dbReference type="Pfam" id="PF04711">
    <property type="entry name" value="ApoA-II"/>
    <property type="match status" value="1"/>
</dbReference>
<dbReference type="OrthoDB" id="9450770at2759"/>
<comment type="caution">
    <text evidence="1">The sequence shown here is derived from an EMBL/GenBank/DDBJ whole genome shotgun (WGS) entry which is preliminary data.</text>
</comment>
<dbReference type="GO" id="GO:0008289">
    <property type="term" value="F:lipid binding"/>
    <property type="evidence" value="ECO:0007669"/>
    <property type="project" value="InterPro"/>
</dbReference>
<dbReference type="Proteomes" id="UP000770717">
    <property type="component" value="Unassembled WGS sequence"/>
</dbReference>
<proteinExistence type="predicted"/>
<evidence type="ECO:0000313" key="1">
    <source>
        <dbReference type="EMBL" id="KAG9462513.1"/>
    </source>
</evidence>
<dbReference type="EMBL" id="WNTK01010944">
    <property type="protein sequence ID" value="KAG9462513.1"/>
    <property type="molecule type" value="Genomic_DNA"/>
</dbReference>
<dbReference type="GO" id="GO:0005576">
    <property type="term" value="C:extracellular region"/>
    <property type="evidence" value="ECO:0007669"/>
    <property type="project" value="InterPro"/>
</dbReference>
<keyword evidence="2" id="KW-1185">Reference proteome</keyword>
<sequence>MKQVTELLTTFFENLKTGTQDLITKIQNGELQSQAEQFFEQTKTQTEPLKTEVEKFFAKFAEVGKNSG</sequence>
<organism evidence="1 2">
    <name type="scientific">Eleutherodactylus coqui</name>
    <name type="common">Puerto Rican coqui</name>
    <dbReference type="NCBI Taxonomy" id="57060"/>
    <lineage>
        <taxon>Eukaryota</taxon>
        <taxon>Metazoa</taxon>
        <taxon>Chordata</taxon>
        <taxon>Craniata</taxon>
        <taxon>Vertebrata</taxon>
        <taxon>Euteleostomi</taxon>
        <taxon>Amphibia</taxon>
        <taxon>Batrachia</taxon>
        <taxon>Anura</taxon>
        <taxon>Neobatrachia</taxon>
        <taxon>Hyloidea</taxon>
        <taxon>Eleutherodactylidae</taxon>
        <taxon>Eleutherodactylinae</taxon>
        <taxon>Eleutherodactylus</taxon>
        <taxon>Eleutherodactylus</taxon>
    </lineage>
</organism>
<protein>
    <submittedName>
        <fullName evidence="1">Uncharacterized protein</fullName>
    </submittedName>
</protein>
<dbReference type="AlphaFoldDB" id="A0A8J6BH52"/>
<dbReference type="GO" id="GO:0042157">
    <property type="term" value="P:lipoprotein metabolic process"/>
    <property type="evidence" value="ECO:0007669"/>
    <property type="project" value="InterPro"/>
</dbReference>
<accession>A0A8J6BH52</accession>
<evidence type="ECO:0000313" key="2">
    <source>
        <dbReference type="Proteomes" id="UP000770717"/>
    </source>
</evidence>
<gene>
    <name evidence="1" type="ORF">GDO78_013981</name>
</gene>
<dbReference type="SUPFAM" id="SSF82936">
    <property type="entry name" value="Apolipoprotein A-II"/>
    <property type="match status" value="1"/>
</dbReference>
<name>A0A8J6BH52_ELECQ</name>
<reference evidence="1" key="1">
    <citation type="thesis" date="2020" institute="ProQuest LLC" country="789 East Eisenhower Parkway, Ann Arbor, MI, USA">
        <title>Comparative Genomics and Chromosome Evolution.</title>
        <authorList>
            <person name="Mudd A.B."/>
        </authorList>
    </citation>
    <scope>NUCLEOTIDE SEQUENCE</scope>
    <source>
        <strain evidence="1">HN-11 Male</strain>
        <tissue evidence="1">Kidney and liver</tissue>
    </source>
</reference>
<dbReference type="Gene3D" id="6.10.250.100">
    <property type="match status" value="1"/>
</dbReference>
<dbReference type="InterPro" id="IPR036172">
    <property type="entry name" value="ApoA-II_sf"/>
</dbReference>
<dbReference type="GO" id="GO:0006869">
    <property type="term" value="P:lipid transport"/>
    <property type="evidence" value="ECO:0007669"/>
    <property type="project" value="InterPro"/>
</dbReference>